<dbReference type="PANTHER" id="PTHR34582:SF6">
    <property type="entry name" value="UPF0702 TRANSMEMBRANE PROTEIN YCAP"/>
    <property type="match status" value="1"/>
</dbReference>
<dbReference type="InterPro" id="IPR007353">
    <property type="entry name" value="DUF421"/>
</dbReference>
<evidence type="ECO:0000259" key="7">
    <source>
        <dbReference type="Pfam" id="PF04239"/>
    </source>
</evidence>
<evidence type="ECO:0000313" key="9">
    <source>
        <dbReference type="Proteomes" id="UP000886803"/>
    </source>
</evidence>
<comment type="caution">
    <text evidence="8">The sequence shown here is derived from an EMBL/GenBank/DDBJ whole genome shotgun (WGS) entry which is preliminary data.</text>
</comment>
<feature type="domain" description="YetF C-terminal" evidence="7">
    <location>
        <begin position="85"/>
        <end position="217"/>
    </location>
</feature>
<evidence type="ECO:0000313" key="8">
    <source>
        <dbReference type="EMBL" id="HJB41790.1"/>
    </source>
</evidence>
<keyword evidence="3" id="KW-1003">Cell membrane</keyword>
<keyword evidence="4" id="KW-0812">Transmembrane</keyword>
<evidence type="ECO:0000256" key="6">
    <source>
        <dbReference type="ARBA" id="ARBA00023136"/>
    </source>
</evidence>
<dbReference type="InterPro" id="IPR023090">
    <property type="entry name" value="UPF0702_alpha/beta_dom_sf"/>
</dbReference>
<evidence type="ECO:0000256" key="4">
    <source>
        <dbReference type="ARBA" id="ARBA00022692"/>
    </source>
</evidence>
<comment type="subcellular location">
    <subcellularLocation>
        <location evidence="1">Cell membrane</location>
        <topology evidence="1">Multi-pass membrane protein</topology>
    </subcellularLocation>
</comment>
<dbReference type="EMBL" id="DWYG01000069">
    <property type="protein sequence ID" value="HJB41790.1"/>
    <property type="molecule type" value="Genomic_DNA"/>
</dbReference>
<accession>A0A9D2M5H2</accession>
<protein>
    <submittedName>
        <fullName evidence="8">DUF421 domain-containing protein</fullName>
    </submittedName>
</protein>
<reference evidence="8" key="1">
    <citation type="journal article" date="2021" name="PeerJ">
        <title>Extensive microbial diversity within the chicken gut microbiome revealed by metagenomics and culture.</title>
        <authorList>
            <person name="Gilroy R."/>
            <person name="Ravi A."/>
            <person name="Getino M."/>
            <person name="Pursley I."/>
            <person name="Horton D.L."/>
            <person name="Alikhan N.F."/>
            <person name="Baker D."/>
            <person name="Gharbi K."/>
            <person name="Hall N."/>
            <person name="Watson M."/>
            <person name="Adriaenssens E.M."/>
            <person name="Foster-Nyarko E."/>
            <person name="Jarju S."/>
            <person name="Secka A."/>
            <person name="Antonio M."/>
            <person name="Oren A."/>
            <person name="Chaudhuri R.R."/>
            <person name="La Ragione R."/>
            <person name="Hildebrand F."/>
            <person name="Pallen M.J."/>
        </authorList>
    </citation>
    <scope>NUCLEOTIDE SEQUENCE</scope>
    <source>
        <strain evidence="8">ChiBcec8-13705</strain>
    </source>
</reference>
<keyword evidence="6" id="KW-0472">Membrane</keyword>
<proteinExistence type="inferred from homology"/>
<keyword evidence="5" id="KW-1133">Transmembrane helix</keyword>
<sequence length="229" mass="25244">MGKMAMEILQIVVLSVVSLAVMFATTRLGGKRQIAQMSLFDYVNSITVGSIAAEMATNLESWYRPFTALLIYGAVTWLVHWGACKSLWVRLVLGGRTIVLMDAGVIRRRALGRAGIDLNEFLAQARVAGYHDLNEVESALLETNGQISFLPKSEARPATAGDLGQAGKPTGLWYDLILDGRIMRQNLHESGRDERWLRDRLHAAGIGQASEVFYAACDQEGHFFACRGE</sequence>
<evidence type="ECO:0000256" key="2">
    <source>
        <dbReference type="ARBA" id="ARBA00006448"/>
    </source>
</evidence>
<dbReference type="GO" id="GO:0005886">
    <property type="term" value="C:plasma membrane"/>
    <property type="evidence" value="ECO:0007669"/>
    <property type="project" value="UniProtKB-SubCell"/>
</dbReference>
<dbReference type="Proteomes" id="UP000886803">
    <property type="component" value="Unassembled WGS sequence"/>
</dbReference>
<evidence type="ECO:0000256" key="3">
    <source>
        <dbReference type="ARBA" id="ARBA00022475"/>
    </source>
</evidence>
<evidence type="ECO:0000256" key="1">
    <source>
        <dbReference type="ARBA" id="ARBA00004651"/>
    </source>
</evidence>
<name>A0A9D2M5H2_9FIRM</name>
<comment type="similarity">
    <text evidence="2">Belongs to the UPF0702 family.</text>
</comment>
<organism evidence="8 9">
    <name type="scientific">Candidatus Gemmiger avicola</name>
    <dbReference type="NCBI Taxonomy" id="2838605"/>
    <lineage>
        <taxon>Bacteria</taxon>
        <taxon>Bacillati</taxon>
        <taxon>Bacillota</taxon>
        <taxon>Clostridia</taxon>
        <taxon>Eubacteriales</taxon>
        <taxon>Gemmiger</taxon>
    </lineage>
</organism>
<dbReference type="AlphaFoldDB" id="A0A9D2M5H2"/>
<dbReference type="Gene3D" id="3.30.240.20">
    <property type="entry name" value="bsu07140 like domains"/>
    <property type="match status" value="2"/>
</dbReference>
<reference evidence="8" key="2">
    <citation type="submission" date="2021-04" db="EMBL/GenBank/DDBJ databases">
        <authorList>
            <person name="Gilroy R."/>
        </authorList>
    </citation>
    <scope>NUCLEOTIDE SEQUENCE</scope>
    <source>
        <strain evidence="8">ChiBcec8-13705</strain>
    </source>
</reference>
<dbReference type="Pfam" id="PF04239">
    <property type="entry name" value="DUF421"/>
    <property type="match status" value="1"/>
</dbReference>
<dbReference type="PANTHER" id="PTHR34582">
    <property type="entry name" value="UPF0702 TRANSMEMBRANE PROTEIN YCAP"/>
    <property type="match status" value="1"/>
</dbReference>
<gene>
    <name evidence="8" type="ORF">H9945_04755</name>
</gene>
<evidence type="ECO:0000256" key="5">
    <source>
        <dbReference type="ARBA" id="ARBA00022989"/>
    </source>
</evidence>